<keyword evidence="2" id="KW-0132">Cell division</keyword>
<protein>
    <submittedName>
        <fullName evidence="6">SMC-Scp complex subunit ScpB</fullName>
    </submittedName>
</protein>
<dbReference type="InterPro" id="IPR036390">
    <property type="entry name" value="WH_DNA-bd_sf"/>
</dbReference>
<dbReference type="PANTHER" id="PTHR34298:SF2">
    <property type="entry name" value="SEGREGATION AND CONDENSATION PROTEIN B"/>
    <property type="match status" value="1"/>
</dbReference>
<feature type="compositionally biased region" description="Low complexity" evidence="5">
    <location>
        <begin position="174"/>
        <end position="189"/>
    </location>
</feature>
<dbReference type="NCBIfam" id="TIGR00281">
    <property type="entry name" value="SMC-Scp complex subunit ScpB"/>
    <property type="match status" value="1"/>
</dbReference>
<dbReference type="InterPro" id="IPR005234">
    <property type="entry name" value="ScpB_csome_segregation"/>
</dbReference>
<gene>
    <name evidence="6" type="primary">scpB</name>
    <name evidence="6" type="ORF">H8J70_01095</name>
</gene>
<dbReference type="EMBL" id="JACOGK010000002">
    <property type="protein sequence ID" value="MBC3535865.1"/>
    <property type="molecule type" value="Genomic_DNA"/>
</dbReference>
<evidence type="ECO:0000256" key="4">
    <source>
        <dbReference type="ARBA" id="ARBA00023306"/>
    </source>
</evidence>
<sequence length="202" mass="22138">MSPAGTPEPTAVLEALLFLSGQPLSVAELTAHTGWDEEKIEQTAQTLAGVLREEKRGLCLLRVAGGYQLVVRPELYETVQWVHTRTTELSTTALEVLAIIAFKQPVTRAEIEKIRGVSSERLIASLLQQGLIQDLGRKDSPGRPILYGTSAYFLECMGVDSLSELAEKMPQELQPQAGTETQTATTLTTEEQDERTIAKSNE</sequence>
<dbReference type="Pfam" id="PF04079">
    <property type="entry name" value="SMC_ScpB"/>
    <property type="match status" value="1"/>
</dbReference>
<dbReference type="PANTHER" id="PTHR34298">
    <property type="entry name" value="SEGREGATION AND CONDENSATION PROTEIN B"/>
    <property type="match status" value="1"/>
</dbReference>
<keyword evidence="3" id="KW-0159">Chromosome partition</keyword>
<evidence type="ECO:0000313" key="6">
    <source>
        <dbReference type="EMBL" id="MBC3535865.1"/>
    </source>
</evidence>
<accession>A0ABR6VFC0</accession>
<evidence type="ECO:0000256" key="1">
    <source>
        <dbReference type="ARBA" id="ARBA00022490"/>
    </source>
</evidence>
<keyword evidence="1" id="KW-0963">Cytoplasm</keyword>
<dbReference type="Gene3D" id="1.10.10.10">
    <property type="entry name" value="Winged helix-like DNA-binding domain superfamily/Winged helix DNA-binding domain"/>
    <property type="match status" value="2"/>
</dbReference>
<evidence type="ECO:0000256" key="2">
    <source>
        <dbReference type="ARBA" id="ARBA00022618"/>
    </source>
</evidence>
<evidence type="ECO:0000313" key="7">
    <source>
        <dbReference type="Proteomes" id="UP000606870"/>
    </source>
</evidence>
<reference evidence="6 7" key="1">
    <citation type="submission" date="2020-08" db="EMBL/GenBank/DDBJ databases">
        <authorList>
            <person name="Liu C."/>
            <person name="Sun Q."/>
        </authorList>
    </citation>
    <scope>NUCLEOTIDE SEQUENCE [LARGE SCALE GENOMIC DNA]</scope>
    <source>
        <strain evidence="6 7">NSJ-59</strain>
    </source>
</reference>
<name>A0ABR6VFC0_9FIRM</name>
<organism evidence="6 7">
    <name type="scientific">Megasphaera hominis</name>
    <dbReference type="NCBI Taxonomy" id="159836"/>
    <lineage>
        <taxon>Bacteria</taxon>
        <taxon>Bacillati</taxon>
        <taxon>Bacillota</taxon>
        <taxon>Negativicutes</taxon>
        <taxon>Veillonellales</taxon>
        <taxon>Veillonellaceae</taxon>
        <taxon>Megasphaera</taxon>
    </lineage>
</organism>
<evidence type="ECO:0000256" key="5">
    <source>
        <dbReference type="SAM" id="MobiDB-lite"/>
    </source>
</evidence>
<dbReference type="Proteomes" id="UP000606870">
    <property type="component" value="Unassembled WGS sequence"/>
</dbReference>
<comment type="caution">
    <text evidence="6">The sequence shown here is derived from an EMBL/GenBank/DDBJ whole genome shotgun (WGS) entry which is preliminary data.</text>
</comment>
<feature type="region of interest" description="Disordered" evidence="5">
    <location>
        <begin position="171"/>
        <end position="202"/>
    </location>
</feature>
<keyword evidence="7" id="KW-1185">Reference proteome</keyword>
<dbReference type="PIRSF" id="PIRSF019345">
    <property type="entry name" value="ScpB"/>
    <property type="match status" value="1"/>
</dbReference>
<evidence type="ECO:0000256" key="3">
    <source>
        <dbReference type="ARBA" id="ARBA00022829"/>
    </source>
</evidence>
<dbReference type="InterPro" id="IPR036388">
    <property type="entry name" value="WH-like_DNA-bd_sf"/>
</dbReference>
<dbReference type="SUPFAM" id="SSF46785">
    <property type="entry name" value="Winged helix' DNA-binding domain"/>
    <property type="match status" value="2"/>
</dbReference>
<keyword evidence="4" id="KW-0131">Cell cycle</keyword>
<proteinExistence type="predicted"/>